<name>A0ACC1P178_9PEZI</name>
<accession>A0ACC1P178</accession>
<dbReference type="Proteomes" id="UP001143856">
    <property type="component" value="Unassembled WGS sequence"/>
</dbReference>
<comment type="caution">
    <text evidence="1">The sequence shown here is derived from an EMBL/GenBank/DDBJ whole genome shotgun (WGS) entry which is preliminary data.</text>
</comment>
<protein>
    <submittedName>
        <fullName evidence="1">Uncharacterized protein</fullName>
    </submittedName>
</protein>
<dbReference type="EMBL" id="JAPDGR010001287">
    <property type="protein sequence ID" value="KAJ2984481.1"/>
    <property type="molecule type" value="Genomic_DNA"/>
</dbReference>
<keyword evidence="2" id="KW-1185">Reference proteome</keyword>
<organism evidence="1 2">
    <name type="scientific">Xylaria curta</name>
    <dbReference type="NCBI Taxonomy" id="42375"/>
    <lineage>
        <taxon>Eukaryota</taxon>
        <taxon>Fungi</taxon>
        <taxon>Dikarya</taxon>
        <taxon>Ascomycota</taxon>
        <taxon>Pezizomycotina</taxon>
        <taxon>Sordariomycetes</taxon>
        <taxon>Xylariomycetidae</taxon>
        <taxon>Xylariales</taxon>
        <taxon>Xylariaceae</taxon>
        <taxon>Xylaria</taxon>
    </lineage>
</organism>
<evidence type="ECO:0000313" key="2">
    <source>
        <dbReference type="Proteomes" id="UP001143856"/>
    </source>
</evidence>
<reference evidence="1" key="1">
    <citation type="submission" date="2022-10" db="EMBL/GenBank/DDBJ databases">
        <title>Genome Sequence of Xylaria curta.</title>
        <authorList>
            <person name="Buettner E."/>
        </authorList>
    </citation>
    <scope>NUCLEOTIDE SEQUENCE</scope>
    <source>
        <strain evidence="1">Babe10</strain>
    </source>
</reference>
<proteinExistence type="predicted"/>
<evidence type="ECO:0000313" key="1">
    <source>
        <dbReference type="EMBL" id="KAJ2984481.1"/>
    </source>
</evidence>
<gene>
    <name evidence="1" type="ORF">NUW58_g6035</name>
</gene>
<sequence length="490" mass="55546">MVGLVELARNGLVLGAVYVIGQILYNLFLHPLRKYPGPLAYRMSVIPRSWYQLQGLLPFEVDKLHKRYGPVVRVAPNELAFSSPQAWRDIYGHKKSGEEEFPKYDGVYKIFDWLPTSVINADRQDHGTLRRQMSHGFSDRSMREQEPIIGSYVDLLVSRLRDAVKVNSSQNLREWYNYTTFDIIGDLSFGVDGGFGCLANSDYHPWIKLISKAIHQNAIIQGLIRLGLRRPIGWIGKSGMLAENRNRAIVWEKVGQRMQGGERPDFLEGLLRKKEELKLDQAAVTVNATVLIIAGSETTATLLSGATFLLTTHPEVLHKLEQEVRSAFKSDEEITLSSVSNLTYMLACLNESLRRYPPVVGSLPRQAPKGGAMVDGKFVPEGNIVSLYQYAVNHDAHYWNEPYKFAPERWLGDSNYKSDQLDAMQSFSVGPRNCIGKNLAYAEMRLILAKIVYNFDMTLADDSRGWLDDQRAYIVWEKPALNVHLKPVVR</sequence>